<name>A0ABY8KN69_9BACI</name>
<dbReference type="Proteomes" id="UP001244564">
    <property type="component" value="Chromosome"/>
</dbReference>
<protein>
    <submittedName>
        <fullName evidence="1">Uncharacterized protein</fullName>
    </submittedName>
</protein>
<sequence length="112" mass="13332">MIVTTRPLKIKYNKSANTFQEFMQINHNKHSLTKEVVFLRYIGIPDSVDFYKDEILKMEDYFSKQSIFYLRLHKLEVIRNKEDVDRLSEAGECGRLLLKTRNYCISYLCAVN</sequence>
<gene>
    <name evidence="1" type="ORF">QBO96_11990</name>
</gene>
<reference evidence="1 2" key="1">
    <citation type="submission" date="2023-04" db="EMBL/GenBank/DDBJ databases">
        <title>Genomic of Lysinibacillus capsici TSBLM.</title>
        <authorList>
            <person name="Hu X.S."/>
            <person name="Yu C.H."/>
        </authorList>
    </citation>
    <scope>NUCLEOTIDE SEQUENCE [LARGE SCALE GENOMIC DNA]</scope>
    <source>
        <strain evidence="1 2">TSBLM</strain>
    </source>
</reference>
<dbReference type="EMBL" id="CP122283">
    <property type="protein sequence ID" value="WGF40914.1"/>
    <property type="molecule type" value="Genomic_DNA"/>
</dbReference>
<keyword evidence="2" id="KW-1185">Reference proteome</keyword>
<accession>A0ABY8KN69</accession>
<dbReference type="RefSeq" id="WP_279496254.1">
    <property type="nucleotide sequence ID" value="NZ_CP122283.1"/>
</dbReference>
<evidence type="ECO:0000313" key="1">
    <source>
        <dbReference type="EMBL" id="WGF40914.1"/>
    </source>
</evidence>
<proteinExistence type="predicted"/>
<evidence type="ECO:0000313" key="2">
    <source>
        <dbReference type="Proteomes" id="UP001244564"/>
    </source>
</evidence>
<organism evidence="1 2">
    <name type="scientific">Lysinibacillus capsici</name>
    <dbReference type="NCBI Taxonomy" id="2115968"/>
    <lineage>
        <taxon>Bacteria</taxon>
        <taxon>Bacillati</taxon>
        <taxon>Bacillota</taxon>
        <taxon>Bacilli</taxon>
        <taxon>Bacillales</taxon>
        <taxon>Bacillaceae</taxon>
        <taxon>Lysinibacillus</taxon>
    </lineage>
</organism>